<keyword evidence="3 8" id="KW-0347">Helicase</keyword>
<evidence type="ECO:0000256" key="5">
    <source>
        <dbReference type="SAM" id="MobiDB-lite"/>
    </source>
</evidence>
<dbReference type="InterPro" id="IPR000330">
    <property type="entry name" value="SNF2_N"/>
</dbReference>
<keyword evidence="1" id="KW-0547">Nucleotide-binding</keyword>
<evidence type="ECO:0000259" key="7">
    <source>
        <dbReference type="PROSITE" id="PS51194"/>
    </source>
</evidence>
<evidence type="ECO:0000256" key="1">
    <source>
        <dbReference type="ARBA" id="ARBA00022741"/>
    </source>
</evidence>
<dbReference type="PANTHER" id="PTHR45766:SF6">
    <property type="entry name" value="SWI_SNF-RELATED MATRIX-ASSOCIATED ACTIN-DEPENDENT REGULATOR OF CHROMATIN SUBFAMILY A-LIKE PROTEIN 1"/>
    <property type="match status" value="1"/>
</dbReference>
<reference evidence="8 10" key="1">
    <citation type="submission" date="2017-07" db="EMBL/GenBank/DDBJ databases">
        <title>Bifidobacterium novel species.</title>
        <authorList>
            <person name="Lugli G.A."/>
            <person name="Milani C."/>
            <person name="Duranti S."/>
            <person name="Mangifesta M."/>
        </authorList>
    </citation>
    <scope>NUCLEOTIDE SEQUENCE [LARGE SCALE GENOMIC DNA]</scope>
    <source>
        <strain evidence="8 10">45</strain>
    </source>
</reference>
<dbReference type="SUPFAM" id="SSF52540">
    <property type="entry name" value="P-loop containing nucleoside triphosphate hydrolases"/>
    <property type="match status" value="2"/>
</dbReference>
<feature type="region of interest" description="Disordered" evidence="5">
    <location>
        <begin position="637"/>
        <end position="659"/>
    </location>
</feature>
<dbReference type="CDD" id="cd18011">
    <property type="entry name" value="DEXDc_RapA"/>
    <property type="match status" value="1"/>
</dbReference>
<dbReference type="InterPro" id="IPR057342">
    <property type="entry name" value="DEXDc_RapA"/>
</dbReference>
<dbReference type="PANTHER" id="PTHR45766">
    <property type="entry name" value="DNA ANNEALING HELICASE AND ENDONUCLEASE ZRANB3 FAMILY MEMBER"/>
    <property type="match status" value="1"/>
</dbReference>
<dbReference type="Gene3D" id="3.40.50.10810">
    <property type="entry name" value="Tandem AAA-ATPase domain"/>
    <property type="match status" value="1"/>
</dbReference>
<dbReference type="RefSeq" id="WP_101625512.1">
    <property type="nucleotide sequence ID" value="NZ_CP071591.1"/>
</dbReference>
<dbReference type="GO" id="GO:0016787">
    <property type="term" value="F:hydrolase activity"/>
    <property type="evidence" value="ECO:0007669"/>
    <property type="project" value="UniProtKB-KW"/>
</dbReference>
<keyword evidence="2" id="KW-0378">Hydrolase</keyword>
<dbReference type="GO" id="GO:0005524">
    <property type="term" value="F:ATP binding"/>
    <property type="evidence" value="ECO:0007669"/>
    <property type="project" value="UniProtKB-KW"/>
</dbReference>
<dbReference type="Pfam" id="PF00176">
    <property type="entry name" value="SNF2-rel_dom"/>
    <property type="match status" value="1"/>
</dbReference>
<evidence type="ECO:0000313" key="8">
    <source>
        <dbReference type="EMBL" id="PLS25163.1"/>
    </source>
</evidence>
<sequence length="1007" mass="113621">MTSQTVNADKHIELSAGMRVLVRGQEWLVTKAETNSLGNRAVTCVGISPLVRDFQATFLDDLDAIEPVDPTKTKFIPDTSAHAARSHLFVESLLRSTVPTDNNIHIGNKAAMDSLPYQLVPAEQALAQPRQRILIADAVGLGKTLEAGILMSELIARHKGRRILVVTAKSMMAQFQKEMWERFTIPLISLDSTRIQQIRSEIPANANPFSYYDKVIVSIDTLKRDIQYGAALDASYWDIIVIDEAQNVANRGTGSRKAQRAKLAQRLASRSDTLIMLSATPHDGKARSFASLMNMLDPTTLPDPDNYSPEDIRQLYVRRFKKDVIGDVSGRFPEREVTQVRCTASPSEEHAFDVLSKLNLRMDVARRKANSGLFCTLLEKSLFSSPAACMKTIEERLKKLKKTDPEDMTGDATKLQELHQALESITPMQFSRYANLLAMLLSAQYGWTGKDPSDRIVIFTERIETKNYLEHQLTHDLKLPKGAIVSMDGHMSDVEQQHMVEQFGDPTSPIRVLVASDVASEGLNLHYLSHRLIHFDTPWSLMVFQQRNGRIDRYGQQHTPDIRFMTIESSNEKIKGDSRILEILREKEQQAYDNIGDPAALMGQYNIEDEEAIVCHAIESGMSMEEFSELYLTTPNTDIDEHRTPESSSNQQTQDSEDDLKDDFFDDLFEDDEADADDSVNASTTSDINNRVSNDRTLMDDYSYAWEGLNWPGFKESAKIDSLQPLSGTEGFSMTLNPDSPLRSWLRRRVPNTAILRDNMGQWCTSAEYCEAQTNSVTAQLSGEHWNRTQYLWALNPLMEWIQLKSTSMLYGRGEAPIIGVTNGRLSSDDTIILLSGSIANRHVSPVIDEWFGVRYHNHEYAGVIPLEEVWKITGYRGTLLPGSSRYQYVNTESSTASPQQVERAESLLVNAIAQGTERLVRLRDAYEEQKAKPHIMQQLQRIDEWKIKRMALLSGKPELEDQQRHVNEIYEDYIQWVDESLTASGQPVLRVAAAFVGAPDESSHSF</sequence>
<dbReference type="InterPro" id="IPR038718">
    <property type="entry name" value="SNF2-like_sf"/>
</dbReference>
<dbReference type="SMART" id="SM00487">
    <property type="entry name" value="DEXDc"/>
    <property type="match status" value="1"/>
</dbReference>
<dbReference type="InterPro" id="IPR049730">
    <property type="entry name" value="SNF2/RAD54-like_C"/>
</dbReference>
<feature type="domain" description="Helicase ATP-binding" evidence="6">
    <location>
        <begin position="124"/>
        <end position="299"/>
    </location>
</feature>
<protein>
    <submittedName>
        <fullName evidence="9">DEAD/DEAH box helicase</fullName>
    </submittedName>
    <submittedName>
        <fullName evidence="8">Plasmid ATP-dependent helicase</fullName>
    </submittedName>
</protein>
<dbReference type="AlphaFoldDB" id="A0A2N5IT69"/>
<dbReference type="GO" id="GO:0004386">
    <property type="term" value="F:helicase activity"/>
    <property type="evidence" value="ECO:0007669"/>
    <property type="project" value="UniProtKB-KW"/>
</dbReference>
<keyword evidence="4" id="KW-0067">ATP-binding</keyword>
<dbReference type="InterPro" id="IPR001650">
    <property type="entry name" value="Helicase_C-like"/>
</dbReference>
<dbReference type="PROSITE" id="PS51192">
    <property type="entry name" value="HELICASE_ATP_BIND_1"/>
    <property type="match status" value="1"/>
</dbReference>
<dbReference type="SMART" id="SM00490">
    <property type="entry name" value="HELICc"/>
    <property type="match status" value="1"/>
</dbReference>
<evidence type="ECO:0000259" key="6">
    <source>
        <dbReference type="PROSITE" id="PS51192"/>
    </source>
</evidence>
<evidence type="ECO:0000313" key="11">
    <source>
        <dbReference type="Proteomes" id="UP000663067"/>
    </source>
</evidence>
<dbReference type="EMBL" id="CP071591">
    <property type="protein sequence ID" value="QSY57722.1"/>
    <property type="molecule type" value="Genomic_DNA"/>
</dbReference>
<evidence type="ECO:0000256" key="2">
    <source>
        <dbReference type="ARBA" id="ARBA00022801"/>
    </source>
</evidence>
<reference evidence="9 11" key="2">
    <citation type="submission" date="2021-03" db="EMBL/GenBank/DDBJ databases">
        <title>Genome sequencing of Bifidobacterium imperatoris JCM 32708.</title>
        <authorList>
            <person name="Kim J."/>
        </authorList>
    </citation>
    <scope>NUCLEOTIDE SEQUENCE [LARGE SCALE GENOMIC DNA]</scope>
    <source>
        <strain evidence="9 11">JCM 32708</strain>
    </source>
</reference>
<dbReference type="EMBL" id="NMWV01000010">
    <property type="protein sequence ID" value="PLS25163.1"/>
    <property type="molecule type" value="Genomic_DNA"/>
</dbReference>
<dbReference type="InterPro" id="IPR027417">
    <property type="entry name" value="P-loop_NTPase"/>
</dbReference>
<gene>
    <name evidence="9" type="ORF">BLI708_11110</name>
    <name evidence="8" type="ORF">Tam1G_0729</name>
</gene>
<feature type="domain" description="Helicase C-terminal" evidence="7">
    <location>
        <begin position="440"/>
        <end position="599"/>
    </location>
</feature>
<dbReference type="InterPro" id="IPR014001">
    <property type="entry name" value="Helicase_ATP-bd"/>
</dbReference>
<evidence type="ECO:0000313" key="9">
    <source>
        <dbReference type="EMBL" id="QSY57722.1"/>
    </source>
</evidence>
<proteinExistence type="predicted"/>
<dbReference type="Pfam" id="PF00271">
    <property type="entry name" value="Helicase_C"/>
    <property type="match status" value="1"/>
</dbReference>
<accession>A0A2N5IT69</accession>
<dbReference type="Gene3D" id="3.40.50.300">
    <property type="entry name" value="P-loop containing nucleotide triphosphate hydrolases"/>
    <property type="match status" value="1"/>
</dbReference>
<dbReference type="Proteomes" id="UP000234855">
    <property type="component" value="Unassembled WGS sequence"/>
</dbReference>
<evidence type="ECO:0000313" key="10">
    <source>
        <dbReference type="Proteomes" id="UP000234855"/>
    </source>
</evidence>
<evidence type="ECO:0000256" key="4">
    <source>
        <dbReference type="ARBA" id="ARBA00022840"/>
    </source>
</evidence>
<dbReference type="CDD" id="cd18793">
    <property type="entry name" value="SF2_C_SNF"/>
    <property type="match status" value="1"/>
</dbReference>
<organism evidence="8 10">
    <name type="scientific">Bifidobacterium imperatoris</name>
    <dbReference type="NCBI Taxonomy" id="2020965"/>
    <lineage>
        <taxon>Bacteria</taxon>
        <taxon>Bacillati</taxon>
        <taxon>Actinomycetota</taxon>
        <taxon>Actinomycetes</taxon>
        <taxon>Bifidobacteriales</taxon>
        <taxon>Bifidobacteriaceae</taxon>
        <taxon>Bifidobacterium</taxon>
    </lineage>
</organism>
<name>A0A2N5IT69_9BIFI</name>
<evidence type="ECO:0000256" key="3">
    <source>
        <dbReference type="ARBA" id="ARBA00022806"/>
    </source>
</evidence>
<dbReference type="PROSITE" id="PS51194">
    <property type="entry name" value="HELICASE_CTER"/>
    <property type="match status" value="1"/>
</dbReference>
<keyword evidence="11" id="KW-1185">Reference proteome</keyword>
<dbReference type="Proteomes" id="UP000663067">
    <property type="component" value="Chromosome"/>
</dbReference>